<dbReference type="EnsemblPlants" id="AES96023">
    <property type="protein sequence ID" value="AES96023"/>
    <property type="gene ID" value="MTR_5g032270"/>
</dbReference>
<name>G7JXN8_MEDTR</name>
<evidence type="ECO:0000313" key="3">
    <source>
        <dbReference type="Proteomes" id="UP000002051"/>
    </source>
</evidence>
<dbReference type="Proteomes" id="UP000002051">
    <property type="component" value="Chromosome 5"/>
</dbReference>
<proteinExistence type="predicted"/>
<dbReference type="PaxDb" id="3880-AES96023"/>
<keyword evidence="3" id="KW-1185">Reference proteome</keyword>
<sequence>MHCNLTLHIQETLYERIHSANVNSSSAERKWRDSNDKISTDQYDKYALEMLHFIENLKI</sequence>
<evidence type="ECO:0000313" key="1">
    <source>
        <dbReference type="EMBL" id="AES96023.1"/>
    </source>
</evidence>
<organism evidence="1 3">
    <name type="scientific">Medicago truncatula</name>
    <name type="common">Barrel medic</name>
    <name type="synonym">Medicago tribuloides</name>
    <dbReference type="NCBI Taxonomy" id="3880"/>
    <lineage>
        <taxon>Eukaryota</taxon>
        <taxon>Viridiplantae</taxon>
        <taxon>Streptophyta</taxon>
        <taxon>Embryophyta</taxon>
        <taxon>Tracheophyta</taxon>
        <taxon>Spermatophyta</taxon>
        <taxon>Magnoliopsida</taxon>
        <taxon>eudicotyledons</taxon>
        <taxon>Gunneridae</taxon>
        <taxon>Pentapetalae</taxon>
        <taxon>rosids</taxon>
        <taxon>fabids</taxon>
        <taxon>Fabales</taxon>
        <taxon>Fabaceae</taxon>
        <taxon>Papilionoideae</taxon>
        <taxon>50 kb inversion clade</taxon>
        <taxon>NPAAA clade</taxon>
        <taxon>Hologalegina</taxon>
        <taxon>IRL clade</taxon>
        <taxon>Trifolieae</taxon>
        <taxon>Medicago</taxon>
    </lineage>
</organism>
<reference evidence="1 3" key="1">
    <citation type="journal article" date="2011" name="Nature">
        <title>The Medicago genome provides insight into the evolution of rhizobial symbioses.</title>
        <authorList>
            <person name="Young N.D."/>
            <person name="Debelle F."/>
            <person name="Oldroyd G.E."/>
            <person name="Geurts R."/>
            <person name="Cannon S.B."/>
            <person name="Udvardi M.K."/>
            <person name="Benedito V.A."/>
            <person name="Mayer K.F."/>
            <person name="Gouzy J."/>
            <person name="Schoof H."/>
            <person name="Van de Peer Y."/>
            <person name="Proost S."/>
            <person name="Cook D.R."/>
            <person name="Meyers B.C."/>
            <person name="Spannagl M."/>
            <person name="Cheung F."/>
            <person name="De Mita S."/>
            <person name="Krishnakumar V."/>
            <person name="Gundlach H."/>
            <person name="Zhou S."/>
            <person name="Mudge J."/>
            <person name="Bharti A.K."/>
            <person name="Murray J.D."/>
            <person name="Naoumkina M.A."/>
            <person name="Rosen B."/>
            <person name="Silverstein K.A."/>
            <person name="Tang H."/>
            <person name="Rombauts S."/>
            <person name="Zhao P.X."/>
            <person name="Zhou P."/>
            <person name="Barbe V."/>
            <person name="Bardou P."/>
            <person name="Bechner M."/>
            <person name="Bellec A."/>
            <person name="Berger A."/>
            <person name="Berges H."/>
            <person name="Bidwell S."/>
            <person name="Bisseling T."/>
            <person name="Choisne N."/>
            <person name="Couloux A."/>
            <person name="Denny R."/>
            <person name="Deshpande S."/>
            <person name="Dai X."/>
            <person name="Doyle J.J."/>
            <person name="Dudez A.M."/>
            <person name="Farmer A.D."/>
            <person name="Fouteau S."/>
            <person name="Franken C."/>
            <person name="Gibelin C."/>
            <person name="Gish J."/>
            <person name="Goldstein S."/>
            <person name="Gonzalez A.J."/>
            <person name="Green P.J."/>
            <person name="Hallab A."/>
            <person name="Hartog M."/>
            <person name="Hua A."/>
            <person name="Humphray S.J."/>
            <person name="Jeong D.H."/>
            <person name="Jing Y."/>
            <person name="Jocker A."/>
            <person name="Kenton S.M."/>
            <person name="Kim D.J."/>
            <person name="Klee K."/>
            <person name="Lai H."/>
            <person name="Lang C."/>
            <person name="Lin S."/>
            <person name="Macmil S.L."/>
            <person name="Magdelenat G."/>
            <person name="Matthews L."/>
            <person name="McCorrison J."/>
            <person name="Monaghan E.L."/>
            <person name="Mun J.H."/>
            <person name="Najar F.Z."/>
            <person name="Nicholson C."/>
            <person name="Noirot C."/>
            <person name="O'Bleness M."/>
            <person name="Paule C.R."/>
            <person name="Poulain J."/>
            <person name="Prion F."/>
            <person name="Qin B."/>
            <person name="Qu C."/>
            <person name="Retzel E.F."/>
            <person name="Riddle C."/>
            <person name="Sallet E."/>
            <person name="Samain S."/>
            <person name="Samson N."/>
            <person name="Sanders I."/>
            <person name="Saurat O."/>
            <person name="Scarpelli C."/>
            <person name="Schiex T."/>
            <person name="Segurens B."/>
            <person name="Severin A.J."/>
            <person name="Sherrier D.J."/>
            <person name="Shi R."/>
            <person name="Sims S."/>
            <person name="Singer S.R."/>
            <person name="Sinharoy S."/>
            <person name="Sterck L."/>
            <person name="Viollet A."/>
            <person name="Wang B.B."/>
            <person name="Wang K."/>
            <person name="Wang M."/>
            <person name="Wang X."/>
            <person name="Warfsmann J."/>
            <person name="Weissenbach J."/>
            <person name="White D.D."/>
            <person name="White J.D."/>
            <person name="Wiley G.B."/>
            <person name="Wincker P."/>
            <person name="Xing Y."/>
            <person name="Yang L."/>
            <person name="Yao Z."/>
            <person name="Ying F."/>
            <person name="Zhai J."/>
            <person name="Zhou L."/>
            <person name="Zuber A."/>
            <person name="Denarie J."/>
            <person name="Dixon R.A."/>
            <person name="May G.D."/>
            <person name="Schwartz D.C."/>
            <person name="Rogers J."/>
            <person name="Quetier F."/>
            <person name="Town C.D."/>
            <person name="Roe B.A."/>
        </authorList>
    </citation>
    <scope>NUCLEOTIDE SEQUENCE [LARGE SCALE GENOMIC DNA]</scope>
    <source>
        <strain evidence="1">A17</strain>
        <strain evidence="2 3">cv. Jemalong A17</strain>
    </source>
</reference>
<dbReference type="EMBL" id="CM001221">
    <property type="protein sequence ID" value="AES96023.1"/>
    <property type="molecule type" value="Genomic_DNA"/>
</dbReference>
<accession>G7JXN8</accession>
<gene>
    <name evidence="1" type="ordered locus">MTR_5g032270</name>
</gene>
<dbReference type="HOGENOM" id="CLU_2964352_0_0_1"/>
<evidence type="ECO:0000313" key="2">
    <source>
        <dbReference type="EnsemblPlants" id="AES96023"/>
    </source>
</evidence>
<reference evidence="1 3" key="2">
    <citation type="journal article" date="2014" name="BMC Genomics">
        <title>An improved genome release (version Mt4.0) for the model legume Medicago truncatula.</title>
        <authorList>
            <person name="Tang H."/>
            <person name="Krishnakumar V."/>
            <person name="Bidwell S."/>
            <person name="Rosen B."/>
            <person name="Chan A."/>
            <person name="Zhou S."/>
            <person name="Gentzbittel L."/>
            <person name="Childs K.L."/>
            <person name="Yandell M."/>
            <person name="Gundlach H."/>
            <person name="Mayer K.F."/>
            <person name="Schwartz D.C."/>
            <person name="Town C.D."/>
        </authorList>
    </citation>
    <scope>GENOME REANNOTATION</scope>
    <source>
        <strain evidence="2 3">cv. Jemalong A17</strain>
    </source>
</reference>
<protein>
    <submittedName>
        <fullName evidence="1">Histone deacetylase complex SIN3 component, putative</fullName>
    </submittedName>
</protein>
<reference evidence="2" key="3">
    <citation type="submission" date="2015-04" db="UniProtKB">
        <authorList>
            <consortium name="EnsemblPlants"/>
        </authorList>
    </citation>
    <scope>IDENTIFICATION</scope>
    <source>
        <strain evidence="2">cv. Jemalong A17</strain>
    </source>
</reference>
<dbReference type="AlphaFoldDB" id="G7JXN8"/>